<feature type="compositionally biased region" description="Polar residues" evidence="1">
    <location>
        <begin position="76"/>
        <end position="85"/>
    </location>
</feature>
<organism evidence="3 4">
    <name type="scientific">Dyadobacter linearis</name>
    <dbReference type="NCBI Taxonomy" id="2823330"/>
    <lineage>
        <taxon>Bacteria</taxon>
        <taxon>Pseudomonadati</taxon>
        <taxon>Bacteroidota</taxon>
        <taxon>Cytophagia</taxon>
        <taxon>Cytophagales</taxon>
        <taxon>Spirosomataceae</taxon>
        <taxon>Dyadobacter</taxon>
    </lineage>
</organism>
<evidence type="ECO:0000256" key="1">
    <source>
        <dbReference type="SAM" id="MobiDB-lite"/>
    </source>
</evidence>
<name>A0ABN7RCJ6_9BACT</name>
<proteinExistence type="predicted"/>
<evidence type="ECO:0000313" key="3">
    <source>
        <dbReference type="EMBL" id="CAG5069567.1"/>
    </source>
</evidence>
<protein>
    <submittedName>
        <fullName evidence="3">Uncharacterized protein</fullName>
    </submittedName>
</protein>
<evidence type="ECO:0000313" key="4">
    <source>
        <dbReference type="Proteomes" id="UP000679725"/>
    </source>
</evidence>
<dbReference type="Proteomes" id="UP000679725">
    <property type="component" value="Unassembled WGS sequence"/>
</dbReference>
<keyword evidence="4" id="KW-1185">Reference proteome</keyword>
<keyword evidence="2" id="KW-0812">Transmembrane</keyword>
<feature type="region of interest" description="Disordered" evidence="1">
    <location>
        <begin position="66"/>
        <end position="85"/>
    </location>
</feature>
<keyword evidence="2" id="KW-1133">Transmembrane helix</keyword>
<feature type="transmembrane region" description="Helical" evidence="2">
    <location>
        <begin position="12"/>
        <end position="40"/>
    </location>
</feature>
<dbReference type="RefSeq" id="WP_215233671.1">
    <property type="nucleotide sequence ID" value="NZ_CAJRAU010000003.1"/>
</dbReference>
<dbReference type="EMBL" id="CAJRAU010000003">
    <property type="protein sequence ID" value="CAG5069567.1"/>
    <property type="molecule type" value="Genomic_DNA"/>
</dbReference>
<evidence type="ECO:0000256" key="2">
    <source>
        <dbReference type="SAM" id="Phobius"/>
    </source>
</evidence>
<keyword evidence="2" id="KW-0472">Membrane</keyword>
<sequence>MFVSVLKVILSGILAGFLLFAIPFLLIKALFLFLFIGLIFRLAGRRRHFGQWRRYEYPRQFQESYSPYPDKETLSDHFNQQPKQI</sequence>
<gene>
    <name evidence="3" type="ORF">DYBT9623_02303</name>
</gene>
<accession>A0ABN7RCJ6</accession>
<reference evidence="3 4" key="1">
    <citation type="submission" date="2021-04" db="EMBL/GenBank/DDBJ databases">
        <authorList>
            <person name="Rodrigo-Torres L."/>
            <person name="Arahal R. D."/>
            <person name="Lucena T."/>
        </authorList>
    </citation>
    <scope>NUCLEOTIDE SEQUENCE [LARGE SCALE GENOMIC DNA]</scope>
    <source>
        <strain evidence="3 4">CECT 9623</strain>
    </source>
</reference>
<comment type="caution">
    <text evidence="3">The sequence shown here is derived from an EMBL/GenBank/DDBJ whole genome shotgun (WGS) entry which is preliminary data.</text>
</comment>